<sequence length="566" mass="61496">MYAHNLFLLALTALSAMNNAKEVRFPVKKNYGPITRKHKSHVDGELLFELTNEAYYYSVDVVLGSNNQTITALLDTGSSDLWVPGVDSSGVNACESYLEKAGYYSARNTTEVFTEIQTIEGNCNSSGTFDPSKSTTFKKEKPNIPLYDVYGDYTFAEGYWGSDTLYVNGIQVDSLLFGVAEISNSSSVCGISFIYDESSYANFSIADNSSTGNVPLIYLNTSADDAFTYKNLPYIIKDQGLVDRVSYSLFLNYLNAIDGDLLFGSIDTKKYKDNLSTIPLVNIYPEIYNNPSQFSVTLQGIGFVDEHGNTKTFNQQFIPAVVDSGTSDLRVPNELLDIIVDNLNATYNEDLVSYTVQCPTDDEMYKGAFVMQFGGENYFFPYANFVAPFDDDTCMLQILSSEASFAVLGDVVLSSLYVVYDLENYEISFARANYDGADSSDIQRIPPANTTIDLATKAPGYSSTWVSNPATLTSGGDIFNQSTSVKNPWASTPTKYMNPSLTTTNDSATTSVSSSGTAAGYSTDNVASMNSGSTTISSSSKSSSKSKNGANAVGFSFVGLLAALFV</sequence>
<feature type="active site" evidence="9">
    <location>
        <position position="75"/>
    </location>
</feature>
<evidence type="ECO:0000256" key="4">
    <source>
        <dbReference type="ARBA" id="ARBA00022729"/>
    </source>
</evidence>
<protein>
    <recommendedName>
        <fullName evidence="13">Peptidase A1 domain-containing protein</fullName>
    </recommendedName>
</protein>
<dbReference type="GO" id="GO:0009277">
    <property type="term" value="C:fungal-type cell wall"/>
    <property type="evidence" value="ECO:0007669"/>
    <property type="project" value="TreeGrafter"/>
</dbReference>
<keyword evidence="6 10" id="KW-0378">Hydrolase</keyword>
<dbReference type="Gene3D" id="2.40.70.10">
    <property type="entry name" value="Acid Proteases"/>
    <property type="match status" value="2"/>
</dbReference>
<gene>
    <name evidence="14" type="ORF">HGUI_00852</name>
</gene>
<dbReference type="InterPro" id="IPR001969">
    <property type="entry name" value="Aspartic_peptidase_AS"/>
</dbReference>
<dbReference type="GO" id="GO:0006508">
    <property type="term" value="P:proteolysis"/>
    <property type="evidence" value="ECO:0007669"/>
    <property type="project" value="UniProtKB-KW"/>
</dbReference>
<reference evidence="15" key="1">
    <citation type="submission" date="2016-11" db="EMBL/GenBank/DDBJ databases">
        <authorList>
            <person name="Guldener U."/>
        </authorList>
    </citation>
    <scope>NUCLEOTIDE SEQUENCE [LARGE SCALE GENOMIC DNA]</scope>
</reference>
<dbReference type="InterPro" id="IPR001461">
    <property type="entry name" value="Aspartic_peptidase_A1"/>
</dbReference>
<dbReference type="CDD" id="cd05474">
    <property type="entry name" value="SAP_like"/>
    <property type="match status" value="1"/>
</dbReference>
<evidence type="ECO:0000313" key="15">
    <source>
        <dbReference type="Proteomes" id="UP000183365"/>
    </source>
</evidence>
<keyword evidence="15" id="KW-1185">Reference proteome</keyword>
<dbReference type="AlphaFoldDB" id="A0A1L0AYN0"/>
<dbReference type="OrthoDB" id="3972413at2759"/>
<keyword evidence="3" id="KW-0165">Cleavage on pair of basic residues</keyword>
<dbReference type="VEuPathDB" id="FungiDB:HGUI_00852"/>
<evidence type="ECO:0000256" key="3">
    <source>
        <dbReference type="ARBA" id="ARBA00022685"/>
    </source>
</evidence>
<feature type="active site" evidence="9">
    <location>
        <position position="323"/>
    </location>
</feature>
<dbReference type="GO" id="GO:0004190">
    <property type="term" value="F:aspartic-type endopeptidase activity"/>
    <property type="evidence" value="ECO:0007669"/>
    <property type="project" value="UniProtKB-KW"/>
</dbReference>
<dbReference type="PANTHER" id="PTHR47965">
    <property type="entry name" value="ASPARTYL PROTEASE-RELATED"/>
    <property type="match status" value="1"/>
</dbReference>
<evidence type="ECO:0000256" key="1">
    <source>
        <dbReference type="ARBA" id="ARBA00007447"/>
    </source>
</evidence>
<evidence type="ECO:0000259" key="13">
    <source>
        <dbReference type="PROSITE" id="PS51767"/>
    </source>
</evidence>
<dbReference type="PROSITE" id="PS00141">
    <property type="entry name" value="ASP_PROTEASE"/>
    <property type="match status" value="2"/>
</dbReference>
<dbReference type="GO" id="GO:0031505">
    <property type="term" value="P:fungal-type cell wall organization"/>
    <property type="evidence" value="ECO:0007669"/>
    <property type="project" value="TreeGrafter"/>
</dbReference>
<dbReference type="Pfam" id="PF00026">
    <property type="entry name" value="Asp"/>
    <property type="match status" value="1"/>
</dbReference>
<dbReference type="PRINTS" id="PR00792">
    <property type="entry name" value="PEPSIN"/>
</dbReference>
<dbReference type="PROSITE" id="PS51767">
    <property type="entry name" value="PEPTIDASE_A1"/>
    <property type="match status" value="1"/>
</dbReference>
<evidence type="ECO:0000256" key="6">
    <source>
        <dbReference type="ARBA" id="ARBA00022801"/>
    </source>
</evidence>
<accession>A0A1L0AYN0</accession>
<dbReference type="InterPro" id="IPR033876">
    <property type="entry name" value="SAP-like"/>
</dbReference>
<feature type="region of interest" description="Disordered" evidence="11">
    <location>
        <begin position="496"/>
        <end position="518"/>
    </location>
</feature>
<evidence type="ECO:0000256" key="7">
    <source>
        <dbReference type="ARBA" id="ARBA00023145"/>
    </source>
</evidence>
<dbReference type="PANTHER" id="PTHR47965:SF12">
    <property type="entry name" value="ASPARTIC PROTEINASE 3-RELATED"/>
    <property type="match status" value="1"/>
</dbReference>
<evidence type="ECO:0000256" key="11">
    <source>
        <dbReference type="SAM" id="MobiDB-lite"/>
    </source>
</evidence>
<dbReference type="EMBL" id="FQNF01000010">
    <property type="protein sequence ID" value="SGZ38652.1"/>
    <property type="molecule type" value="Genomic_DNA"/>
</dbReference>
<dbReference type="SUPFAM" id="SSF50630">
    <property type="entry name" value="Acid proteases"/>
    <property type="match status" value="1"/>
</dbReference>
<evidence type="ECO:0000256" key="10">
    <source>
        <dbReference type="RuleBase" id="RU000454"/>
    </source>
</evidence>
<dbReference type="InterPro" id="IPR021109">
    <property type="entry name" value="Peptidase_aspartic_dom_sf"/>
</dbReference>
<name>A0A1L0AYN0_9ASCO</name>
<feature type="signal peptide" evidence="12">
    <location>
        <begin position="1"/>
        <end position="20"/>
    </location>
</feature>
<feature type="compositionally biased region" description="Low complexity" evidence="11">
    <location>
        <begin position="500"/>
        <end position="518"/>
    </location>
</feature>
<keyword evidence="8" id="KW-0325">Glycoprotein</keyword>
<keyword evidence="4 12" id="KW-0732">Signal</keyword>
<keyword evidence="2 10" id="KW-0645">Protease</keyword>
<dbReference type="GO" id="GO:0005576">
    <property type="term" value="C:extracellular region"/>
    <property type="evidence" value="ECO:0007669"/>
    <property type="project" value="TreeGrafter"/>
</dbReference>
<keyword evidence="5 10" id="KW-0064">Aspartyl protease</keyword>
<feature type="domain" description="Peptidase A1" evidence="13">
    <location>
        <begin position="57"/>
        <end position="430"/>
    </location>
</feature>
<keyword evidence="7" id="KW-0865">Zymogen</keyword>
<evidence type="ECO:0000256" key="12">
    <source>
        <dbReference type="SAM" id="SignalP"/>
    </source>
</evidence>
<evidence type="ECO:0000256" key="2">
    <source>
        <dbReference type="ARBA" id="ARBA00022670"/>
    </source>
</evidence>
<evidence type="ECO:0000256" key="9">
    <source>
        <dbReference type="PIRSR" id="PIRSR601461-1"/>
    </source>
</evidence>
<comment type="similarity">
    <text evidence="1 10">Belongs to the peptidase A1 family.</text>
</comment>
<dbReference type="InterPro" id="IPR033121">
    <property type="entry name" value="PEPTIDASE_A1"/>
</dbReference>
<evidence type="ECO:0000313" key="14">
    <source>
        <dbReference type="EMBL" id="SGZ38652.1"/>
    </source>
</evidence>
<proteinExistence type="inferred from homology"/>
<dbReference type="Proteomes" id="UP000183365">
    <property type="component" value="Unassembled WGS sequence"/>
</dbReference>
<evidence type="ECO:0000256" key="8">
    <source>
        <dbReference type="ARBA" id="ARBA00023180"/>
    </source>
</evidence>
<feature type="chain" id="PRO_5013131827" description="Peptidase A1 domain-containing protein" evidence="12">
    <location>
        <begin position="21"/>
        <end position="566"/>
    </location>
</feature>
<organism evidence="14 15">
    <name type="scientific">Hanseniaspora guilliermondii</name>
    <dbReference type="NCBI Taxonomy" id="56406"/>
    <lineage>
        <taxon>Eukaryota</taxon>
        <taxon>Fungi</taxon>
        <taxon>Dikarya</taxon>
        <taxon>Ascomycota</taxon>
        <taxon>Saccharomycotina</taxon>
        <taxon>Saccharomycetes</taxon>
        <taxon>Saccharomycodales</taxon>
        <taxon>Saccharomycodaceae</taxon>
        <taxon>Hanseniaspora</taxon>
    </lineage>
</organism>
<evidence type="ECO:0000256" key="5">
    <source>
        <dbReference type="ARBA" id="ARBA00022750"/>
    </source>
</evidence>